<dbReference type="HOGENOM" id="CLU_2827645_0_0_10"/>
<dbReference type="AlphaFoldDB" id="G6AXI9"/>
<gene>
    <name evidence="1" type="ORF">HMPREF0673_01344</name>
</gene>
<reference evidence="1 2" key="1">
    <citation type="submission" date="2011-08" db="EMBL/GenBank/DDBJ databases">
        <authorList>
            <person name="Weinstock G."/>
            <person name="Sodergren E."/>
            <person name="Clifton S."/>
            <person name="Fulton L."/>
            <person name="Fulton B."/>
            <person name="Courtney L."/>
            <person name="Fronick C."/>
            <person name="Harrison M."/>
            <person name="Strong C."/>
            <person name="Farmer C."/>
            <person name="Delahaunty K."/>
            <person name="Markovic C."/>
            <person name="Hall O."/>
            <person name="Minx P."/>
            <person name="Tomlinson C."/>
            <person name="Mitreva M."/>
            <person name="Hou S."/>
            <person name="Chen J."/>
            <person name="Wollam A."/>
            <person name="Pepin K.H."/>
            <person name="Johnson M."/>
            <person name="Bhonagiri V."/>
            <person name="Zhang X."/>
            <person name="Suruliraj S."/>
            <person name="Warren W."/>
            <person name="Chinwalla A."/>
            <person name="Mardis E.R."/>
            <person name="Wilson R.K."/>
        </authorList>
    </citation>
    <scope>NUCLEOTIDE SEQUENCE [LARGE SCALE GENOMIC DNA]</scope>
    <source>
        <strain evidence="1 2">DSM 18206</strain>
    </source>
</reference>
<dbReference type="EMBL" id="AFZZ01000115">
    <property type="protein sequence ID" value="EHJ40494.1"/>
    <property type="molecule type" value="Genomic_DNA"/>
</dbReference>
<comment type="caution">
    <text evidence="1">The sequence shown here is derived from an EMBL/GenBank/DDBJ whole genome shotgun (WGS) entry which is preliminary data.</text>
</comment>
<organism evidence="1 2">
    <name type="scientific">Leyella stercorea DSM 18206</name>
    <dbReference type="NCBI Taxonomy" id="1002367"/>
    <lineage>
        <taxon>Bacteria</taxon>
        <taxon>Pseudomonadati</taxon>
        <taxon>Bacteroidota</taxon>
        <taxon>Bacteroidia</taxon>
        <taxon>Bacteroidales</taxon>
        <taxon>Prevotellaceae</taxon>
        <taxon>Leyella</taxon>
    </lineage>
</organism>
<evidence type="ECO:0000313" key="1">
    <source>
        <dbReference type="EMBL" id="EHJ40494.1"/>
    </source>
</evidence>
<evidence type="ECO:0000313" key="2">
    <source>
        <dbReference type="Proteomes" id="UP000004407"/>
    </source>
</evidence>
<dbReference type="Proteomes" id="UP000004407">
    <property type="component" value="Unassembled WGS sequence"/>
</dbReference>
<sequence length="66" mass="7836">MFGKHLRRHDVANSLVVHERQEGVCKTNAFLVVLYLRNEETVKHVLIVVFVRKLMKEILTFYLLIQ</sequence>
<name>G6AXI9_9BACT</name>
<proteinExistence type="predicted"/>
<accession>G6AXI9</accession>
<protein>
    <submittedName>
        <fullName evidence="1">Uncharacterized protein</fullName>
    </submittedName>
</protein>